<accession>A0A512E028</accession>
<dbReference type="OrthoDB" id="7867467at2"/>
<feature type="transmembrane region" description="Helical" evidence="1">
    <location>
        <begin position="39"/>
        <end position="59"/>
    </location>
</feature>
<gene>
    <name evidence="3" type="ORF">SAE02_62000</name>
</gene>
<proteinExistence type="predicted"/>
<evidence type="ECO:0000256" key="1">
    <source>
        <dbReference type="SAM" id="Phobius"/>
    </source>
</evidence>
<dbReference type="PANTHER" id="PTHR38593">
    <property type="entry name" value="BLR2558 PROTEIN"/>
    <property type="match status" value="1"/>
</dbReference>
<sequence>MDQPGFRCVGDYKDCSQVQPGRTVPRETLHEKRIMKNRFAGLLVVLALAAGLPASASAAGPPEQDRQFVEAAARAEASRIESAEQALTKAGDKRVRIFAERIIEDHRPISQELTVLASDAGIPVLADAASSSPTRSFDNLSGNAFEHAWLDAEAKAHQELIDLFGQQAEKGENQQLRTFAANHLASLRDHLEIARSLGAELPRQTSSD</sequence>
<dbReference type="Gene3D" id="1.20.1260.10">
    <property type="match status" value="1"/>
</dbReference>
<dbReference type="InterPro" id="IPR012347">
    <property type="entry name" value="Ferritin-like"/>
</dbReference>
<keyword evidence="1" id="KW-0812">Transmembrane</keyword>
<keyword evidence="1" id="KW-1133">Transmembrane helix</keyword>
<evidence type="ECO:0000313" key="4">
    <source>
        <dbReference type="Proteomes" id="UP000321523"/>
    </source>
</evidence>
<protein>
    <recommendedName>
        <fullName evidence="2">DUF4142 domain-containing protein</fullName>
    </recommendedName>
</protein>
<organism evidence="3 4">
    <name type="scientific">Skermanella aerolata</name>
    <dbReference type="NCBI Taxonomy" id="393310"/>
    <lineage>
        <taxon>Bacteria</taxon>
        <taxon>Pseudomonadati</taxon>
        <taxon>Pseudomonadota</taxon>
        <taxon>Alphaproteobacteria</taxon>
        <taxon>Rhodospirillales</taxon>
        <taxon>Azospirillaceae</taxon>
        <taxon>Skermanella</taxon>
    </lineage>
</organism>
<comment type="caution">
    <text evidence="3">The sequence shown here is derived from an EMBL/GenBank/DDBJ whole genome shotgun (WGS) entry which is preliminary data.</text>
</comment>
<dbReference type="EMBL" id="BJYZ01000035">
    <property type="protein sequence ID" value="GEO42052.1"/>
    <property type="molecule type" value="Genomic_DNA"/>
</dbReference>
<keyword evidence="4" id="KW-1185">Reference proteome</keyword>
<dbReference type="InterPro" id="IPR025419">
    <property type="entry name" value="DUF4142"/>
</dbReference>
<feature type="domain" description="DUF4142" evidence="2">
    <location>
        <begin position="64"/>
        <end position="197"/>
    </location>
</feature>
<reference evidence="3 4" key="1">
    <citation type="submission" date="2019-07" db="EMBL/GenBank/DDBJ databases">
        <title>Whole genome shotgun sequence of Skermanella aerolata NBRC 106429.</title>
        <authorList>
            <person name="Hosoyama A."/>
            <person name="Uohara A."/>
            <person name="Ohji S."/>
            <person name="Ichikawa N."/>
        </authorList>
    </citation>
    <scope>NUCLEOTIDE SEQUENCE [LARGE SCALE GENOMIC DNA]</scope>
    <source>
        <strain evidence="3 4">NBRC 106429</strain>
    </source>
</reference>
<dbReference type="AlphaFoldDB" id="A0A512E028"/>
<dbReference type="PANTHER" id="PTHR38593:SF1">
    <property type="entry name" value="BLR2558 PROTEIN"/>
    <property type="match status" value="1"/>
</dbReference>
<dbReference type="Proteomes" id="UP000321523">
    <property type="component" value="Unassembled WGS sequence"/>
</dbReference>
<dbReference type="Pfam" id="PF13628">
    <property type="entry name" value="DUF4142"/>
    <property type="match status" value="1"/>
</dbReference>
<evidence type="ECO:0000259" key="2">
    <source>
        <dbReference type="Pfam" id="PF13628"/>
    </source>
</evidence>
<keyword evidence="1" id="KW-0472">Membrane</keyword>
<evidence type="ECO:0000313" key="3">
    <source>
        <dbReference type="EMBL" id="GEO42052.1"/>
    </source>
</evidence>
<name>A0A512E028_9PROT</name>